<dbReference type="EnsemblPlants" id="OMERI02G15030.2">
    <property type="protein sequence ID" value="OMERI02G15030.2"/>
    <property type="gene ID" value="OMERI02G15030"/>
</dbReference>
<name>A0A0E0CJY2_9ORYZ</name>
<keyword evidence="1" id="KW-0472">Membrane</keyword>
<organism evidence="2">
    <name type="scientific">Oryza meridionalis</name>
    <dbReference type="NCBI Taxonomy" id="40149"/>
    <lineage>
        <taxon>Eukaryota</taxon>
        <taxon>Viridiplantae</taxon>
        <taxon>Streptophyta</taxon>
        <taxon>Embryophyta</taxon>
        <taxon>Tracheophyta</taxon>
        <taxon>Spermatophyta</taxon>
        <taxon>Magnoliopsida</taxon>
        <taxon>Liliopsida</taxon>
        <taxon>Poales</taxon>
        <taxon>Poaceae</taxon>
        <taxon>BOP clade</taxon>
        <taxon>Oryzoideae</taxon>
        <taxon>Oryzeae</taxon>
        <taxon>Oryzinae</taxon>
        <taxon>Oryza</taxon>
    </lineage>
</organism>
<feature type="transmembrane region" description="Helical" evidence="1">
    <location>
        <begin position="21"/>
        <end position="44"/>
    </location>
</feature>
<dbReference type="Proteomes" id="UP000008021">
    <property type="component" value="Chromosome 2"/>
</dbReference>
<evidence type="ECO:0000313" key="3">
    <source>
        <dbReference type="Proteomes" id="UP000008021"/>
    </source>
</evidence>
<protein>
    <submittedName>
        <fullName evidence="2">Uncharacterized protein</fullName>
    </submittedName>
</protein>
<sequence length="94" mass="10607">MWRCTRSESGRAARTPSTRRSCTWCTTGTASHTSRLFLLLLLYFLSRTAMGLESLMCLALKNHVWSMAILLPLVLELSSFVHSTSKSTRTQLQV</sequence>
<feature type="transmembrane region" description="Helical" evidence="1">
    <location>
        <begin position="64"/>
        <end position="81"/>
    </location>
</feature>
<evidence type="ECO:0000313" key="2">
    <source>
        <dbReference type="EnsemblPlants" id="OMERI02G15030.2"/>
    </source>
</evidence>
<reference evidence="2" key="2">
    <citation type="submission" date="2018-05" db="EMBL/GenBank/DDBJ databases">
        <title>OmerRS3 (Oryza meridionalis Reference Sequence Version 3).</title>
        <authorList>
            <person name="Zhang J."/>
            <person name="Kudrna D."/>
            <person name="Lee S."/>
            <person name="Talag J."/>
            <person name="Welchert J."/>
            <person name="Wing R.A."/>
        </authorList>
    </citation>
    <scope>NUCLEOTIDE SEQUENCE [LARGE SCALE GENOMIC DNA]</scope>
    <source>
        <strain evidence="2">cv. OR44</strain>
    </source>
</reference>
<dbReference type="Gramene" id="OMERI02G15030.2">
    <property type="protein sequence ID" value="OMERI02G15030.2"/>
    <property type="gene ID" value="OMERI02G15030"/>
</dbReference>
<dbReference type="AlphaFoldDB" id="A0A0E0CJY2"/>
<keyword evidence="1" id="KW-0812">Transmembrane</keyword>
<reference evidence="2" key="1">
    <citation type="submission" date="2015-04" db="UniProtKB">
        <authorList>
            <consortium name="EnsemblPlants"/>
        </authorList>
    </citation>
    <scope>IDENTIFICATION</scope>
</reference>
<keyword evidence="3" id="KW-1185">Reference proteome</keyword>
<keyword evidence="1" id="KW-1133">Transmembrane helix</keyword>
<evidence type="ECO:0000256" key="1">
    <source>
        <dbReference type="SAM" id="Phobius"/>
    </source>
</evidence>
<accession>A0A0E0CJY2</accession>
<proteinExistence type="predicted"/>
<dbReference type="HOGENOM" id="CLU_2389859_0_0_1"/>